<dbReference type="Gene3D" id="1.10.357.10">
    <property type="entry name" value="Tetracycline Repressor, domain 2"/>
    <property type="match status" value="1"/>
</dbReference>
<keyword evidence="6" id="KW-1185">Reference proteome</keyword>
<evidence type="ECO:0000256" key="2">
    <source>
        <dbReference type="PROSITE-ProRule" id="PRU00335"/>
    </source>
</evidence>
<gene>
    <name evidence="5" type="ORF">JIN85_15560</name>
</gene>
<dbReference type="RefSeq" id="WP_200272388.1">
    <property type="nucleotide sequence ID" value="NZ_JAENIJ010000028.1"/>
</dbReference>
<dbReference type="AlphaFoldDB" id="A0A934VXT9"/>
<dbReference type="SUPFAM" id="SSF46689">
    <property type="entry name" value="Homeodomain-like"/>
    <property type="match status" value="1"/>
</dbReference>
<comment type="caution">
    <text evidence="5">The sequence shown here is derived from an EMBL/GenBank/DDBJ whole genome shotgun (WGS) entry which is preliminary data.</text>
</comment>
<keyword evidence="1 2" id="KW-0238">DNA-binding</keyword>
<evidence type="ECO:0000313" key="6">
    <source>
        <dbReference type="Proteomes" id="UP000603141"/>
    </source>
</evidence>
<dbReference type="PANTHER" id="PTHR30055:SF235">
    <property type="entry name" value="TRANSCRIPTIONAL REGULATORY PROTEIN"/>
    <property type="match status" value="1"/>
</dbReference>
<dbReference type="GO" id="GO:0003700">
    <property type="term" value="F:DNA-binding transcription factor activity"/>
    <property type="evidence" value="ECO:0007669"/>
    <property type="project" value="TreeGrafter"/>
</dbReference>
<feature type="region of interest" description="Disordered" evidence="3">
    <location>
        <begin position="215"/>
        <end position="234"/>
    </location>
</feature>
<dbReference type="PRINTS" id="PR00455">
    <property type="entry name" value="HTHTETR"/>
</dbReference>
<dbReference type="InterPro" id="IPR036271">
    <property type="entry name" value="Tet_transcr_reg_TetR-rel_C_sf"/>
</dbReference>
<organism evidence="5 6">
    <name type="scientific">Luteolibacter pohnpeiensis</name>
    <dbReference type="NCBI Taxonomy" id="454153"/>
    <lineage>
        <taxon>Bacteria</taxon>
        <taxon>Pseudomonadati</taxon>
        <taxon>Verrucomicrobiota</taxon>
        <taxon>Verrucomicrobiia</taxon>
        <taxon>Verrucomicrobiales</taxon>
        <taxon>Verrucomicrobiaceae</taxon>
        <taxon>Luteolibacter</taxon>
    </lineage>
</organism>
<dbReference type="InterPro" id="IPR050109">
    <property type="entry name" value="HTH-type_TetR-like_transc_reg"/>
</dbReference>
<reference evidence="5" key="1">
    <citation type="submission" date="2021-01" db="EMBL/GenBank/DDBJ databases">
        <title>Modified the classification status of verrucomicrobia.</title>
        <authorList>
            <person name="Feng X."/>
        </authorList>
    </citation>
    <scope>NUCLEOTIDE SEQUENCE</scope>
    <source>
        <strain evidence="5">KCTC 22041</strain>
    </source>
</reference>
<dbReference type="InterPro" id="IPR041586">
    <property type="entry name" value="PsrA_TetR_C"/>
</dbReference>
<sequence>MNQTVSYNAGGPKARLLEAAEKLFAEHGFEGVSVRDITKEASANVAAVNYHFGSRDGLVRAVVTKYVAPIHEERFLRLEEVEKKFGDNPVPVEDLLVAFVGPLLEQVRKTEGSSRLFGKILGRVFSVPGNTSREVDTGFDGLTVKFARALVKSVPYLSLDDAMWRLNLSVGAMTHVLIQSETPHRALRGYDSADDAVDEGIDHFIRFASAGIREGDPTKVPSDQKKEPKNFFGL</sequence>
<dbReference type="GO" id="GO:0000976">
    <property type="term" value="F:transcription cis-regulatory region binding"/>
    <property type="evidence" value="ECO:0007669"/>
    <property type="project" value="TreeGrafter"/>
</dbReference>
<dbReference type="SUPFAM" id="SSF48498">
    <property type="entry name" value="Tetracyclin repressor-like, C-terminal domain"/>
    <property type="match status" value="1"/>
</dbReference>
<accession>A0A934VXT9</accession>
<proteinExistence type="predicted"/>
<feature type="DNA-binding region" description="H-T-H motif" evidence="2">
    <location>
        <begin position="33"/>
        <end position="52"/>
    </location>
</feature>
<dbReference type="PROSITE" id="PS50977">
    <property type="entry name" value="HTH_TETR_2"/>
    <property type="match status" value="1"/>
</dbReference>
<feature type="domain" description="HTH tetR-type" evidence="4">
    <location>
        <begin position="10"/>
        <end position="70"/>
    </location>
</feature>
<evidence type="ECO:0000259" key="4">
    <source>
        <dbReference type="PROSITE" id="PS50977"/>
    </source>
</evidence>
<dbReference type="Pfam" id="PF17939">
    <property type="entry name" value="TetR_C_30"/>
    <property type="match status" value="1"/>
</dbReference>
<dbReference type="InterPro" id="IPR009057">
    <property type="entry name" value="Homeodomain-like_sf"/>
</dbReference>
<dbReference type="InterPro" id="IPR001647">
    <property type="entry name" value="HTH_TetR"/>
</dbReference>
<protein>
    <submittedName>
        <fullName evidence="5">TetR family transcriptional regulator</fullName>
    </submittedName>
</protein>
<evidence type="ECO:0000313" key="5">
    <source>
        <dbReference type="EMBL" id="MBK1883834.1"/>
    </source>
</evidence>
<name>A0A934VXT9_9BACT</name>
<evidence type="ECO:0000256" key="3">
    <source>
        <dbReference type="SAM" id="MobiDB-lite"/>
    </source>
</evidence>
<evidence type="ECO:0000256" key="1">
    <source>
        <dbReference type="ARBA" id="ARBA00023125"/>
    </source>
</evidence>
<dbReference type="Proteomes" id="UP000603141">
    <property type="component" value="Unassembled WGS sequence"/>
</dbReference>
<dbReference type="Pfam" id="PF00440">
    <property type="entry name" value="TetR_N"/>
    <property type="match status" value="1"/>
</dbReference>
<dbReference type="PANTHER" id="PTHR30055">
    <property type="entry name" value="HTH-TYPE TRANSCRIPTIONAL REGULATOR RUTR"/>
    <property type="match status" value="1"/>
</dbReference>
<dbReference type="EMBL" id="JAENIJ010000028">
    <property type="protein sequence ID" value="MBK1883834.1"/>
    <property type="molecule type" value="Genomic_DNA"/>
</dbReference>